<protein>
    <submittedName>
        <fullName evidence="1">Uncharacterized protein</fullName>
    </submittedName>
</protein>
<name>A0ACB6ZNJ5_THEGA</name>
<reference evidence="1" key="1">
    <citation type="submission" date="2019-10" db="EMBL/GenBank/DDBJ databases">
        <authorList>
            <consortium name="DOE Joint Genome Institute"/>
            <person name="Kuo A."/>
            <person name="Miyauchi S."/>
            <person name="Kiss E."/>
            <person name="Drula E."/>
            <person name="Kohler A."/>
            <person name="Sanchez-Garcia M."/>
            <person name="Andreopoulos B."/>
            <person name="Barry K.W."/>
            <person name="Bonito G."/>
            <person name="Buee M."/>
            <person name="Carver A."/>
            <person name="Chen C."/>
            <person name="Cichocki N."/>
            <person name="Clum A."/>
            <person name="Culley D."/>
            <person name="Crous P.W."/>
            <person name="Fauchery L."/>
            <person name="Girlanda M."/>
            <person name="Hayes R."/>
            <person name="Keri Z."/>
            <person name="Labutti K."/>
            <person name="Lipzen A."/>
            <person name="Lombard V."/>
            <person name="Magnuson J."/>
            <person name="Maillard F."/>
            <person name="Morin E."/>
            <person name="Murat C."/>
            <person name="Nolan M."/>
            <person name="Ohm R."/>
            <person name="Pangilinan J."/>
            <person name="Pereira M."/>
            <person name="Perotto S."/>
            <person name="Peter M."/>
            <person name="Riley R."/>
            <person name="Sitrit Y."/>
            <person name="Stielow B."/>
            <person name="Szollosi G."/>
            <person name="Zifcakova L."/>
            <person name="Stursova M."/>
            <person name="Spatafora J.W."/>
            <person name="Tedersoo L."/>
            <person name="Vaario L.-M."/>
            <person name="Yamada A."/>
            <person name="Yan M."/>
            <person name="Wang P."/>
            <person name="Xu J."/>
            <person name="Bruns T."/>
            <person name="Baldrian P."/>
            <person name="Vilgalys R."/>
            <person name="Henrissat B."/>
            <person name="Grigoriev I.V."/>
            <person name="Hibbett D."/>
            <person name="Nagy L.G."/>
            <person name="Martin F.M."/>
        </authorList>
    </citation>
    <scope>NUCLEOTIDE SEQUENCE</scope>
    <source>
        <strain evidence="1">P2</strain>
    </source>
</reference>
<keyword evidence="2" id="KW-1185">Reference proteome</keyword>
<accession>A0ACB6ZNJ5</accession>
<dbReference type="EMBL" id="MU117978">
    <property type="protein sequence ID" value="KAF9651099.1"/>
    <property type="molecule type" value="Genomic_DNA"/>
</dbReference>
<dbReference type="Proteomes" id="UP000886501">
    <property type="component" value="Unassembled WGS sequence"/>
</dbReference>
<sequence>MRISTFPPIRSRSPFTNLPVAKILDPLRKVPMDRTRRNLLLKIDESHHGFQKSSDCDPVICFCLYSWTFFKIPSVIAPGLLFVLRSKLFVCPCYTRQLMDMIVFRFYYCFFIVIPLQYFFHTLLGGGGVVRAVILGLPISI</sequence>
<comment type="caution">
    <text evidence="1">The sequence shown here is derived from an EMBL/GenBank/DDBJ whole genome shotgun (WGS) entry which is preliminary data.</text>
</comment>
<evidence type="ECO:0000313" key="1">
    <source>
        <dbReference type="EMBL" id="KAF9651099.1"/>
    </source>
</evidence>
<gene>
    <name evidence="1" type="ORF">BDM02DRAFT_962923</name>
</gene>
<reference evidence="1" key="2">
    <citation type="journal article" date="2020" name="Nat. Commun.">
        <title>Large-scale genome sequencing of mycorrhizal fungi provides insights into the early evolution of symbiotic traits.</title>
        <authorList>
            <person name="Miyauchi S."/>
            <person name="Kiss E."/>
            <person name="Kuo A."/>
            <person name="Drula E."/>
            <person name="Kohler A."/>
            <person name="Sanchez-Garcia M."/>
            <person name="Morin E."/>
            <person name="Andreopoulos B."/>
            <person name="Barry K.W."/>
            <person name="Bonito G."/>
            <person name="Buee M."/>
            <person name="Carver A."/>
            <person name="Chen C."/>
            <person name="Cichocki N."/>
            <person name="Clum A."/>
            <person name="Culley D."/>
            <person name="Crous P.W."/>
            <person name="Fauchery L."/>
            <person name="Girlanda M."/>
            <person name="Hayes R.D."/>
            <person name="Keri Z."/>
            <person name="LaButti K."/>
            <person name="Lipzen A."/>
            <person name="Lombard V."/>
            <person name="Magnuson J."/>
            <person name="Maillard F."/>
            <person name="Murat C."/>
            <person name="Nolan M."/>
            <person name="Ohm R.A."/>
            <person name="Pangilinan J."/>
            <person name="Pereira M.F."/>
            <person name="Perotto S."/>
            <person name="Peter M."/>
            <person name="Pfister S."/>
            <person name="Riley R."/>
            <person name="Sitrit Y."/>
            <person name="Stielow J.B."/>
            <person name="Szollosi G."/>
            <person name="Zifcakova L."/>
            <person name="Stursova M."/>
            <person name="Spatafora J.W."/>
            <person name="Tedersoo L."/>
            <person name="Vaario L.M."/>
            <person name="Yamada A."/>
            <person name="Yan M."/>
            <person name="Wang P."/>
            <person name="Xu J."/>
            <person name="Bruns T."/>
            <person name="Baldrian P."/>
            <person name="Vilgalys R."/>
            <person name="Dunand C."/>
            <person name="Henrissat B."/>
            <person name="Grigoriev I.V."/>
            <person name="Hibbett D."/>
            <person name="Nagy L.G."/>
            <person name="Martin F.M."/>
        </authorList>
    </citation>
    <scope>NUCLEOTIDE SEQUENCE</scope>
    <source>
        <strain evidence="1">P2</strain>
    </source>
</reference>
<evidence type="ECO:0000313" key="2">
    <source>
        <dbReference type="Proteomes" id="UP000886501"/>
    </source>
</evidence>
<organism evidence="1 2">
    <name type="scientific">Thelephora ganbajun</name>
    <name type="common">Ganba fungus</name>
    <dbReference type="NCBI Taxonomy" id="370292"/>
    <lineage>
        <taxon>Eukaryota</taxon>
        <taxon>Fungi</taxon>
        <taxon>Dikarya</taxon>
        <taxon>Basidiomycota</taxon>
        <taxon>Agaricomycotina</taxon>
        <taxon>Agaricomycetes</taxon>
        <taxon>Thelephorales</taxon>
        <taxon>Thelephoraceae</taxon>
        <taxon>Thelephora</taxon>
    </lineage>
</organism>
<proteinExistence type="predicted"/>